<proteinExistence type="predicted"/>
<dbReference type="Proteomes" id="UP000215367">
    <property type="component" value="Unassembled WGS sequence"/>
</dbReference>
<organism evidence="1 2">
    <name type="scientific">Azospirillum brasilense</name>
    <dbReference type="NCBI Taxonomy" id="192"/>
    <lineage>
        <taxon>Bacteria</taxon>
        <taxon>Pseudomonadati</taxon>
        <taxon>Pseudomonadota</taxon>
        <taxon>Alphaproteobacteria</taxon>
        <taxon>Rhodospirillales</taxon>
        <taxon>Azospirillaceae</taxon>
        <taxon>Azospirillum</taxon>
    </lineage>
</organism>
<dbReference type="RefSeq" id="WP_094306760.1">
    <property type="nucleotide sequence ID" value="NZ_NOWT01000041.1"/>
</dbReference>
<sequence>MATMDVFSGNAFSMLELTRGLEDIPYKPGLIRSLGLFTFRGIRTRQFAIESRAGVLSLIPFSERGAPGTQGKGDARTIRDFRTCHLKKEDTIWASEVAGIRAFGSETELMQVQGEVARRAMKLRNDAELTFEYHMLNALQGKVLDTDGTTLIYDWYQEFGISAAAEIDFDLDAATPAKGALRKKCMAVIESIEDDVGGLVPGSVVIEAVCGSAFFRDLTNHPDVIETYLYAAKANELAGRPTDVFDWGGIRWRRYRGGSGVGVNTDKCHLYPMGIDGLFEQYGSPPDTFDLVNTPGLETYYRVIPDTKRNEFVTIEMEANPMFVCTRPKVLRQGKRT</sequence>
<name>A0A235H660_AZOBR</name>
<comment type="caution">
    <text evidence="1">The sequence shown here is derived from an EMBL/GenBank/DDBJ whole genome shotgun (WGS) entry which is preliminary data.</text>
</comment>
<evidence type="ECO:0000313" key="2">
    <source>
        <dbReference type="Proteomes" id="UP000215367"/>
    </source>
</evidence>
<protein>
    <recommendedName>
        <fullName evidence="3">Major capsid protein</fullName>
    </recommendedName>
</protein>
<evidence type="ECO:0008006" key="3">
    <source>
        <dbReference type="Google" id="ProtNLM"/>
    </source>
</evidence>
<evidence type="ECO:0000313" key="1">
    <source>
        <dbReference type="EMBL" id="OYD80944.1"/>
    </source>
</evidence>
<dbReference type="EMBL" id="NOWT01000041">
    <property type="protein sequence ID" value="OYD80944.1"/>
    <property type="molecule type" value="Genomic_DNA"/>
</dbReference>
<reference evidence="1 2" key="1">
    <citation type="submission" date="2017-07" db="EMBL/GenBank/DDBJ databases">
        <title>Whole genome sequence of Azospirillum brasilense 2A1, a potential biofertilizer strain.</title>
        <authorList>
            <person name="Fontana C.A."/>
            <person name="Toffoli L.M."/>
            <person name="Salazar S.M."/>
            <person name="Puglisi E."/>
            <person name="Pedraza R."/>
            <person name="Bassi D."/>
            <person name="Cocconcelli P.S."/>
        </authorList>
    </citation>
    <scope>NUCLEOTIDE SEQUENCE [LARGE SCALE GENOMIC DNA]</scope>
    <source>
        <strain evidence="1 2">2A1</strain>
        <plasmid evidence="1">unnamed</plasmid>
    </source>
</reference>
<geneLocation type="plasmid" evidence="1">
    <name>unnamed</name>
</geneLocation>
<dbReference type="AlphaFoldDB" id="A0A235H660"/>
<gene>
    <name evidence="1" type="ORF">CHT98_28520</name>
</gene>
<dbReference type="InterPro" id="IPR005564">
    <property type="entry name" value="Major_capsid_GpE"/>
</dbReference>
<dbReference type="Pfam" id="PF03864">
    <property type="entry name" value="Phage_cap_E"/>
    <property type="match status" value="1"/>
</dbReference>
<accession>A0A235H660</accession>
<keyword evidence="1" id="KW-0614">Plasmid</keyword>